<comment type="similarity">
    <text evidence="1">Belongs to the short-chain dehydrogenases/reductases (SDR) family.</text>
</comment>
<name>A0A1H3APU8_9RHOB</name>
<dbReference type="EMBL" id="FNNA01000004">
    <property type="protein sequence ID" value="SDX31615.1"/>
    <property type="molecule type" value="Genomic_DNA"/>
</dbReference>
<dbReference type="InterPro" id="IPR002347">
    <property type="entry name" value="SDR_fam"/>
</dbReference>
<dbReference type="OrthoDB" id="7257744at2"/>
<dbReference type="Pfam" id="PF13561">
    <property type="entry name" value="adh_short_C2"/>
    <property type="match status" value="1"/>
</dbReference>
<dbReference type="PANTHER" id="PTHR42879">
    <property type="entry name" value="3-OXOACYL-(ACYL-CARRIER-PROTEIN) REDUCTASE"/>
    <property type="match status" value="1"/>
</dbReference>
<dbReference type="Proteomes" id="UP000182944">
    <property type="component" value="Unassembled WGS sequence"/>
</dbReference>
<evidence type="ECO:0000313" key="3">
    <source>
        <dbReference type="Proteomes" id="UP000182944"/>
    </source>
</evidence>
<dbReference type="AlphaFoldDB" id="A0A1H3APU8"/>
<dbReference type="InterPro" id="IPR036291">
    <property type="entry name" value="NAD(P)-bd_dom_sf"/>
</dbReference>
<dbReference type="Gene3D" id="3.40.50.720">
    <property type="entry name" value="NAD(P)-binding Rossmann-like Domain"/>
    <property type="match status" value="1"/>
</dbReference>
<dbReference type="SUPFAM" id="SSF51735">
    <property type="entry name" value="NAD(P)-binding Rossmann-fold domains"/>
    <property type="match status" value="1"/>
</dbReference>
<organism evidence="2 3">
    <name type="scientific">Paracoccus sanguinis</name>
    <dbReference type="NCBI Taxonomy" id="1545044"/>
    <lineage>
        <taxon>Bacteria</taxon>
        <taxon>Pseudomonadati</taxon>
        <taxon>Pseudomonadota</taxon>
        <taxon>Alphaproteobacteria</taxon>
        <taxon>Rhodobacterales</taxon>
        <taxon>Paracoccaceae</taxon>
        <taxon>Paracoccus</taxon>
    </lineage>
</organism>
<keyword evidence="3" id="KW-1185">Reference proteome</keyword>
<reference evidence="3" key="1">
    <citation type="submission" date="2016-10" db="EMBL/GenBank/DDBJ databases">
        <authorList>
            <person name="Varghese N."/>
            <person name="Submissions S."/>
        </authorList>
    </citation>
    <scope>NUCLEOTIDE SEQUENCE [LARGE SCALE GENOMIC DNA]</scope>
    <source>
        <strain evidence="3">DSM 29303</strain>
    </source>
</reference>
<dbReference type="PRINTS" id="PR00081">
    <property type="entry name" value="GDHRDH"/>
</dbReference>
<dbReference type="STRING" id="1545044.SAMN05444276_104162"/>
<dbReference type="RefSeq" id="WP_036732417.1">
    <property type="nucleotide sequence ID" value="NZ_FNNA01000004.1"/>
</dbReference>
<evidence type="ECO:0000313" key="2">
    <source>
        <dbReference type="EMBL" id="SDX31615.1"/>
    </source>
</evidence>
<gene>
    <name evidence="2" type="ORF">SAMN05444276_104162</name>
</gene>
<accession>A0A1H3APU8</accession>
<sequence length="237" mass="25597">MPDTSGTRKVCLITGGGRGMGAAVAREMQARGYRLALMSPSESCEELAAELGGVARRGVAQSDEDIRGVFDLAMSSYGRVDAVLNHTGHPPKGDLLEIADEDWDLAHEMIVKPVIRMARLVTPVMEAQGGGSIVNITTYEAFEPSLWFPASCVYRTGVSSFTKLYSDRYGPKNIRMNCLLPGFTDSLDVGRFAELTALKRIGRVEEQAKAAAFLLSDDSSYITGQSLRVDGGLTRAI</sequence>
<dbReference type="InterPro" id="IPR050259">
    <property type="entry name" value="SDR"/>
</dbReference>
<proteinExistence type="inferred from homology"/>
<protein>
    <submittedName>
        <fullName evidence="2">NAD(P)-dependent dehydrogenase, short-chain alcohol dehydrogenase family</fullName>
    </submittedName>
</protein>
<dbReference type="PANTHER" id="PTHR42879:SF6">
    <property type="entry name" value="NADPH-DEPENDENT REDUCTASE BACG"/>
    <property type="match status" value="1"/>
</dbReference>
<evidence type="ECO:0000256" key="1">
    <source>
        <dbReference type="ARBA" id="ARBA00006484"/>
    </source>
</evidence>